<feature type="region of interest" description="Disordered" evidence="1">
    <location>
        <begin position="28"/>
        <end position="52"/>
    </location>
</feature>
<accession>A0ABR3S836</accession>
<reference evidence="2 3" key="1">
    <citation type="submission" date="2024-02" db="EMBL/GenBank/DDBJ databases">
        <title>De novo assembly and annotation of 12 fungi associated with fruit tree decline syndrome in Ontario, Canada.</title>
        <authorList>
            <person name="Sulman M."/>
            <person name="Ellouze W."/>
            <person name="Ilyukhin E."/>
        </authorList>
    </citation>
    <scope>NUCLEOTIDE SEQUENCE [LARGE SCALE GENOMIC DNA]</scope>
    <source>
        <strain evidence="2 3">M42-189</strain>
    </source>
</reference>
<gene>
    <name evidence="2" type="ORF">SLS60_000568</name>
</gene>
<organism evidence="2 3">
    <name type="scientific">Paraconiothyrium brasiliense</name>
    <dbReference type="NCBI Taxonomy" id="300254"/>
    <lineage>
        <taxon>Eukaryota</taxon>
        <taxon>Fungi</taxon>
        <taxon>Dikarya</taxon>
        <taxon>Ascomycota</taxon>
        <taxon>Pezizomycotina</taxon>
        <taxon>Dothideomycetes</taxon>
        <taxon>Pleosporomycetidae</taxon>
        <taxon>Pleosporales</taxon>
        <taxon>Massarineae</taxon>
        <taxon>Didymosphaeriaceae</taxon>
        <taxon>Paraconiothyrium</taxon>
    </lineage>
</organism>
<evidence type="ECO:0000313" key="3">
    <source>
        <dbReference type="Proteomes" id="UP001521785"/>
    </source>
</evidence>
<comment type="caution">
    <text evidence="2">The sequence shown here is derived from an EMBL/GenBank/DDBJ whole genome shotgun (WGS) entry which is preliminary data.</text>
</comment>
<sequence>MVTTALTPPQTAHDGLPDLSVKQSLQNVLNAPPSPHRSKRTDSAISLPGNDSFNLRQRAEEDSEYEAEWRLYLGLEDEWGFVLKDQRNEKKPSTSSNVKVEEEKDEKQYEEEWSAYLDCSGEW</sequence>
<feature type="region of interest" description="Disordered" evidence="1">
    <location>
        <begin position="86"/>
        <end position="112"/>
    </location>
</feature>
<dbReference type="Proteomes" id="UP001521785">
    <property type="component" value="Unassembled WGS sequence"/>
</dbReference>
<keyword evidence="3" id="KW-1185">Reference proteome</keyword>
<evidence type="ECO:0000256" key="1">
    <source>
        <dbReference type="SAM" id="MobiDB-lite"/>
    </source>
</evidence>
<name>A0ABR3S836_9PLEO</name>
<protein>
    <submittedName>
        <fullName evidence="2">Uncharacterized protein</fullName>
    </submittedName>
</protein>
<proteinExistence type="predicted"/>
<dbReference type="EMBL" id="JAKJXO020000001">
    <property type="protein sequence ID" value="KAL1612342.1"/>
    <property type="molecule type" value="Genomic_DNA"/>
</dbReference>
<evidence type="ECO:0000313" key="2">
    <source>
        <dbReference type="EMBL" id="KAL1612342.1"/>
    </source>
</evidence>